<comment type="caution">
    <text evidence="1">The sequence shown here is derived from an EMBL/GenBank/DDBJ whole genome shotgun (WGS) entry which is preliminary data.</text>
</comment>
<accession>A0A2G0Q6N6</accession>
<organism evidence="1 2">
    <name type="scientific">Xenorhabdus hominickii</name>
    <dbReference type="NCBI Taxonomy" id="351679"/>
    <lineage>
        <taxon>Bacteria</taxon>
        <taxon>Pseudomonadati</taxon>
        <taxon>Pseudomonadota</taxon>
        <taxon>Gammaproteobacteria</taxon>
        <taxon>Enterobacterales</taxon>
        <taxon>Morganellaceae</taxon>
        <taxon>Xenorhabdus</taxon>
    </lineage>
</organism>
<evidence type="ECO:0000313" key="2">
    <source>
        <dbReference type="Proteomes" id="UP000225433"/>
    </source>
</evidence>
<reference evidence="1 2" key="1">
    <citation type="journal article" date="2017" name="Nat. Microbiol.">
        <title>Natural product diversity associated with the nematode symbionts Photorhabdus and Xenorhabdus.</title>
        <authorList>
            <person name="Tobias N.J."/>
            <person name="Wolff H."/>
            <person name="Djahanschiri B."/>
            <person name="Grundmann F."/>
            <person name="Kronenwerth M."/>
            <person name="Shi Y.M."/>
            <person name="Simonyi S."/>
            <person name="Grun P."/>
            <person name="Shapiro-Ilan D."/>
            <person name="Pidot S.J."/>
            <person name="Stinear T.P."/>
            <person name="Ebersberger I."/>
            <person name="Bode H.B."/>
        </authorList>
    </citation>
    <scope>NUCLEOTIDE SEQUENCE [LARGE SCALE GENOMIC DNA]</scope>
    <source>
        <strain evidence="1 2">DSM 17903</strain>
    </source>
</reference>
<sequence>MSQTLTSQSELQNNSCINCGACCAYFRVSFYWAEAEDGGGTVPTAITEKLNNFMRCMKEQMSLIPTVLVCAVKLVSQPYALSMIKDLLLVENLPKLGKRTIIMKPVIAPERLMAYLRCQNRKRS</sequence>
<dbReference type="Proteomes" id="UP000225433">
    <property type="component" value="Unassembled WGS sequence"/>
</dbReference>
<dbReference type="AlphaFoldDB" id="A0A2G0Q6N6"/>
<name>A0A2G0Q6N6_XENHO</name>
<gene>
    <name evidence="1" type="ORF">Xhom_02856</name>
</gene>
<evidence type="ECO:0008006" key="3">
    <source>
        <dbReference type="Google" id="ProtNLM"/>
    </source>
</evidence>
<evidence type="ECO:0000313" key="1">
    <source>
        <dbReference type="EMBL" id="PHM54890.1"/>
    </source>
</evidence>
<dbReference type="EMBL" id="NJAI01000004">
    <property type="protein sequence ID" value="PHM54890.1"/>
    <property type="molecule type" value="Genomic_DNA"/>
</dbReference>
<protein>
    <recommendedName>
        <fullName evidence="3">Ferredoxin</fullName>
    </recommendedName>
</protein>
<proteinExistence type="predicted"/>